<reference evidence="1" key="1">
    <citation type="submission" date="2018-02" db="EMBL/GenBank/DDBJ databases">
        <title>Rhizophora mucronata_Transcriptome.</title>
        <authorList>
            <person name="Meera S.P."/>
            <person name="Sreeshan A."/>
            <person name="Augustine A."/>
        </authorList>
    </citation>
    <scope>NUCLEOTIDE SEQUENCE</scope>
    <source>
        <tissue evidence="1">Leaf</tissue>
    </source>
</reference>
<dbReference type="EMBL" id="GGEC01043978">
    <property type="protein sequence ID" value="MBX24462.1"/>
    <property type="molecule type" value="Transcribed_RNA"/>
</dbReference>
<accession>A0A2P2M2L6</accession>
<dbReference type="AlphaFoldDB" id="A0A2P2M2L6"/>
<protein>
    <submittedName>
        <fullName evidence="1">Folylpolyglutamate synthase-like isoform X2</fullName>
    </submittedName>
</protein>
<organism evidence="1">
    <name type="scientific">Rhizophora mucronata</name>
    <name type="common">Asiatic mangrove</name>
    <dbReference type="NCBI Taxonomy" id="61149"/>
    <lineage>
        <taxon>Eukaryota</taxon>
        <taxon>Viridiplantae</taxon>
        <taxon>Streptophyta</taxon>
        <taxon>Embryophyta</taxon>
        <taxon>Tracheophyta</taxon>
        <taxon>Spermatophyta</taxon>
        <taxon>Magnoliopsida</taxon>
        <taxon>eudicotyledons</taxon>
        <taxon>Gunneridae</taxon>
        <taxon>Pentapetalae</taxon>
        <taxon>rosids</taxon>
        <taxon>fabids</taxon>
        <taxon>Malpighiales</taxon>
        <taxon>Rhizophoraceae</taxon>
        <taxon>Rhizophora</taxon>
    </lineage>
</organism>
<name>A0A2P2M2L6_RHIMU</name>
<evidence type="ECO:0000313" key="1">
    <source>
        <dbReference type="EMBL" id="MBX24462.1"/>
    </source>
</evidence>
<sequence>MAMKGTQCCKQNVHRRVCNEKHPHKEIYEEVKYLYHSPCYSCPVKNLILKAAKYC</sequence>
<proteinExistence type="predicted"/>